<dbReference type="PANTHER" id="PTHR31286:SF148">
    <property type="entry name" value="DUF4283 DOMAIN-CONTAINING PROTEIN"/>
    <property type="match status" value="1"/>
</dbReference>
<dbReference type="OrthoDB" id="1112756at2759"/>
<feature type="compositionally biased region" description="Basic and acidic residues" evidence="1">
    <location>
        <begin position="194"/>
        <end position="220"/>
    </location>
</feature>
<name>A0A9W3CLX8_RAPSA</name>
<dbReference type="RefSeq" id="XP_056852484.1">
    <property type="nucleotide sequence ID" value="XM_056996504.1"/>
</dbReference>
<gene>
    <name evidence="3" type="primary">LOC130501673</name>
</gene>
<evidence type="ECO:0000313" key="2">
    <source>
        <dbReference type="Proteomes" id="UP000504610"/>
    </source>
</evidence>
<dbReference type="GeneID" id="130501673"/>
<protein>
    <submittedName>
        <fullName evidence="3">Uncharacterized protein LOC130501673</fullName>
    </submittedName>
</protein>
<feature type="compositionally biased region" description="Basic residues" evidence="1">
    <location>
        <begin position="288"/>
        <end position="303"/>
    </location>
</feature>
<proteinExistence type="predicted"/>
<dbReference type="Proteomes" id="UP000504610">
    <property type="component" value="Chromosome 2"/>
</dbReference>
<accession>A0A9W3CLX8</accession>
<dbReference type="KEGG" id="rsz:130501673"/>
<evidence type="ECO:0000313" key="3">
    <source>
        <dbReference type="RefSeq" id="XP_056852484.1"/>
    </source>
</evidence>
<sequence length="303" mass="33704">MKARVLRRHFWHIADIPLVVQKWTPDTEASKPDLTAIPLWVDLKGVPGHLFSQNGLTFFGDTIGRTAKIHPNTIRCTRLDVARILVVLNLEKPLPERISIKGTDMSIQKWGHVEKECGKKEATNKTILTDKTSKQKKSMSVAVEEDVTAEQETAVKVVERTAADVSLPETQDVLLEVIDPISGKQDGEGSSEVNEWKDVGKSNRASPRRETQKVPDRDAHTGSPSRYQVLDEMEEGELESSSSDETEEESPDPPQKEEKAIAQAAGKVKTNARNKPGTSQQGQNEKKKSTKTTKNKTASNRRH</sequence>
<keyword evidence="2" id="KW-1185">Reference proteome</keyword>
<reference evidence="2" key="1">
    <citation type="journal article" date="2019" name="Database">
        <title>The radish genome database (RadishGD): an integrated information resource for radish genomics.</title>
        <authorList>
            <person name="Yu H.J."/>
            <person name="Baek S."/>
            <person name="Lee Y.J."/>
            <person name="Cho A."/>
            <person name="Mun J.H."/>
        </authorList>
    </citation>
    <scope>NUCLEOTIDE SEQUENCE [LARGE SCALE GENOMIC DNA]</scope>
    <source>
        <strain evidence="2">cv. WK10039</strain>
    </source>
</reference>
<dbReference type="AlphaFoldDB" id="A0A9W3CLX8"/>
<reference evidence="3" key="2">
    <citation type="submission" date="2025-08" db="UniProtKB">
        <authorList>
            <consortium name="RefSeq"/>
        </authorList>
    </citation>
    <scope>IDENTIFICATION</scope>
    <source>
        <tissue evidence="3">Leaf</tissue>
    </source>
</reference>
<feature type="region of interest" description="Disordered" evidence="1">
    <location>
        <begin position="182"/>
        <end position="303"/>
    </location>
</feature>
<dbReference type="PANTHER" id="PTHR31286">
    <property type="entry name" value="GLYCINE-RICH CELL WALL STRUCTURAL PROTEIN 1.8-LIKE"/>
    <property type="match status" value="1"/>
</dbReference>
<evidence type="ECO:0000256" key="1">
    <source>
        <dbReference type="SAM" id="MobiDB-lite"/>
    </source>
</evidence>
<feature type="compositionally biased region" description="Polar residues" evidence="1">
    <location>
        <begin position="271"/>
        <end position="283"/>
    </location>
</feature>
<dbReference type="InterPro" id="IPR040256">
    <property type="entry name" value="At4g02000-like"/>
</dbReference>
<feature type="compositionally biased region" description="Acidic residues" evidence="1">
    <location>
        <begin position="231"/>
        <end position="251"/>
    </location>
</feature>
<organism evidence="2 3">
    <name type="scientific">Raphanus sativus</name>
    <name type="common">Radish</name>
    <name type="synonym">Raphanus raphanistrum var. sativus</name>
    <dbReference type="NCBI Taxonomy" id="3726"/>
    <lineage>
        <taxon>Eukaryota</taxon>
        <taxon>Viridiplantae</taxon>
        <taxon>Streptophyta</taxon>
        <taxon>Embryophyta</taxon>
        <taxon>Tracheophyta</taxon>
        <taxon>Spermatophyta</taxon>
        <taxon>Magnoliopsida</taxon>
        <taxon>eudicotyledons</taxon>
        <taxon>Gunneridae</taxon>
        <taxon>Pentapetalae</taxon>
        <taxon>rosids</taxon>
        <taxon>malvids</taxon>
        <taxon>Brassicales</taxon>
        <taxon>Brassicaceae</taxon>
        <taxon>Brassiceae</taxon>
        <taxon>Raphanus</taxon>
    </lineage>
</organism>